<sequence>MTSDELDGAGRLDRVEAKLAITDRLYEIAYANDRQDFAAVQASYWPEARIEHGSFNGDVAAFVTFAAGVLAGCHFAAHHLSNVLVEVAGDHALAQSYFVAHQRRATADGGGEEDVFIEGRYVDRLKRRGGAWKIIRRRGFFDHRSVLPAQTPYSAWPAGVHSRMHPHDDYGELLAAFRAETAA</sequence>
<dbReference type="Proteomes" id="UP000198824">
    <property type="component" value="Unassembled WGS sequence"/>
</dbReference>
<dbReference type="Gene3D" id="3.10.450.50">
    <property type="match status" value="1"/>
</dbReference>
<evidence type="ECO:0000259" key="1">
    <source>
        <dbReference type="Pfam" id="PF13577"/>
    </source>
</evidence>
<dbReference type="AlphaFoldDB" id="A0A1I6KCJ2"/>
<dbReference type="InterPro" id="IPR032710">
    <property type="entry name" value="NTF2-like_dom_sf"/>
</dbReference>
<protein>
    <submittedName>
        <fullName evidence="2">SnoaL-like domain-containing protein</fullName>
    </submittedName>
</protein>
<dbReference type="RefSeq" id="WP_093313015.1">
    <property type="nucleotide sequence ID" value="NZ_FOZG01000001.1"/>
</dbReference>
<organism evidence="2 3">
    <name type="scientific">Sphingomonas jatrophae</name>
    <dbReference type="NCBI Taxonomy" id="1166337"/>
    <lineage>
        <taxon>Bacteria</taxon>
        <taxon>Pseudomonadati</taxon>
        <taxon>Pseudomonadota</taxon>
        <taxon>Alphaproteobacteria</taxon>
        <taxon>Sphingomonadales</taxon>
        <taxon>Sphingomonadaceae</taxon>
        <taxon>Sphingomonas</taxon>
    </lineage>
</organism>
<keyword evidence="3" id="KW-1185">Reference proteome</keyword>
<dbReference type="InterPro" id="IPR037401">
    <property type="entry name" value="SnoaL-like"/>
</dbReference>
<accession>A0A1I6KCJ2</accession>
<gene>
    <name evidence="2" type="ORF">SAMN05192580_1571</name>
</gene>
<feature type="domain" description="SnoaL-like" evidence="1">
    <location>
        <begin position="14"/>
        <end position="138"/>
    </location>
</feature>
<dbReference type="EMBL" id="FOZG01000001">
    <property type="protein sequence ID" value="SFR88939.1"/>
    <property type="molecule type" value="Genomic_DNA"/>
</dbReference>
<evidence type="ECO:0000313" key="2">
    <source>
        <dbReference type="EMBL" id="SFR88939.1"/>
    </source>
</evidence>
<dbReference type="Pfam" id="PF13577">
    <property type="entry name" value="SnoaL_4"/>
    <property type="match status" value="1"/>
</dbReference>
<name>A0A1I6KCJ2_9SPHN</name>
<dbReference type="SUPFAM" id="SSF54427">
    <property type="entry name" value="NTF2-like"/>
    <property type="match status" value="1"/>
</dbReference>
<dbReference type="STRING" id="1166337.SAMN05192580_1571"/>
<dbReference type="OrthoDB" id="7585039at2"/>
<evidence type="ECO:0000313" key="3">
    <source>
        <dbReference type="Proteomes" id="UP000198824"/>
    </source>
</evidence>
<reference evidence="2 3" key="1">
    <citation type="submission" date="2016-10" db="EMBL/GenBank/DDBJ databases">
        <authorList>
            <person name="de Groot N.N."/>
        </authorList>
    </citation>
    <scope>NUCLEOTIDE SEQUENCE [LARGE SCALE GENOMIC DNA]</scope>
    <source>
        <strain evidence="2 3">S5-249</strain>
    </source>
</reference>
<proteinExistence type="predicted"/>